<feature type="compositionally biased region" description="Acidic residues" evidence="1">
    <location>
        <begin position="72"/>
        <end position="85"/>
    </location>
</feature>
<feature type="region of interest" description="Disordered" evidence="1">
    <location>
        <begin position="309"/>
        <end position="349"/>
    </location>
</feature>
<feature type="compositionally biased region" description="Polar residues" evidence="1">
    <location>
        <begin position="273"/>
        <end position="287"/>
    </location>
</feature>
<feature type="region of interest" description="Disordered" evidence="1">
    <location>
        <begin position="37"/>
        <end position="103"/>
    </location>
</feature>
<feature type="compositionally biased region" description="Basic residues" evidence="1">
    <location>
        <begin position="334"/>
        <end position="349"/>
    </location>
</feature>
<feature type="compositionally biased region" description="Low complexity" evidence="1">
    <location>
        <begin position="145"/>
        <end position="161"/>
    </location>
</feature>
<dbReference type="AlphaFoldDB" id="A0A9P6FV50"/>
<reference evidence="2" key="1">
    <citation type="journal article" date="2020" name="Fungal Divers.">
        <title>Resolving the Mortierellaceae phylogeny through synthesis of multi-gene phylogenetics and phylogenomics.</title>
        <authorList>
            <person name="Vandepol N."/>
            <person name="Liber J."/>
            <person name="Desiro A."/>
            <person name="Na H."/>
            <person name="Kennedy M."/>
            <person name="Barry K."/>
            <person name="Grigoriev I.V."/>
            <person name="Miller A.N."/>
            <person name="O'Donnell K."/>
            <person name="Stajich J.E."/>
            <person name="Bonito G."/>
        </authorList>
    </citation>
    <scope>NUCLEOTIDE SEQUENCE</scope>
    <source>
        <strain evidence="2">KOD1015</strain>
    </source>
</reference>
<dbReference type="Proteomes" id="UP000780801">
    <property type="component" value="Unassembled WGS sequence"/>
</dbReference>
<name>A0A9P6FV50_9FUNG</name>
<keyword evidence="3" id="KW-1185">Reference proteome</keyword>
<dbReference type="EMBL" id="JAABOA010001243">
    <property type="protein sequence ID" value="KAF9581972.1"/>
    <property type="molecule type" value="Genomic_DNA"/>
</dbReference>
<feature type="compositionally biased region" description="Low complexity" evidence="1">
    <location>
        <begin position="253"/>
        <end position="270"/>
    </location>
</feature>
<evidence type="ECO:0000313" key="2">
    <source>
        <dbReference type="EMBL" id="KAF9581972.1"/>
    </source>
</evidence>
<dbReference type="OrthoDB" id="2448553at2759"/>
<evidence type="ECO:0000313" key="3">
    <source>
        <dbReference type="Proteomes" id="UP000780801"/>
    </source>
</evidence>
<accession>A0A9P6FV50</accession>
<evidence type="ECO:0000256" key="1">
    <source>
        <dbReference type="SAM" id="MobiDB-lite"/>
    </source>
</evidence>
<protein>
    <submittedName>
        <fullName evidence="2">Uncharacterized protein</fullName>
    </submittedName>
</protein>
<feature type="compositionally biased region" description="Low complexity" evidence="1">
    <location>
        <begin position="312"/>
        <end position="332"/>
    </location>
</feature>
<feature type="compositionally biased region" description="Low complexity" evidence="1">
    <location>
        <begin position="46"/>
        <end position="56"/>
    </location>
</feature>
<feature type="region of interest" description="Disordered" evidence="1">
    <location>
        <begin position="140"/>
        <end position="168"/>
    </location>
</feature>
<sequence>MLTRFPPLRGLSLAPRSLPRPLAATSRLCALSAIHGSSALQRRHQSSSSNRSNDSSGNGGPRNAASSNNSDGDTDSDDDGCDEETDNRSHPEGDPNAASDAPQQPLFDLHRIDLAHGSFFALHRPLLGITNGPMFSNNPYDHVASNNSSNSSSSSNNNGNSIGAGTDYDGLLEDPMEELIHFFDSLYPYGPPVVGQPTLQSVGTTATATAWASMPQLLPGLIVNGVDEFLSDIQDKHAMEQLEYEAEQARLSSRAAAAAASSSTAPPSKTTSDRSGSAWSESESGTESKVYELEDVMQMMNVMRKRMIKMRNSNNNNGNHPHQQGGSNNNNNKSKYRKRSTSPRKKFDK</sequence>
<gene>
    <name evidence="2" type="ORF">BGW38_000828</name>
</gene>
<comment type="caution">
    <text evidence="2">The sequence shown here is derived from an EMBL/GenBank/DDBJ whole genome shotgun (WGS) entry which is preliminary data.</text>
</comment>
<proteinExistence type="predicted"/>
<organism evidence="2 3">
    <name type="scientific">Lunasporangiospora selenospora</name>
    <dbReference type="NCBI Taxonomy" id="979761"/>
    <lineage>
        <taxon>Eukaryota</taxon>
        <taxon>Fungi</taxon>
        <taxon>Fungi incertae sedis</taxon>
        <taxon>Mucoromycota</taxon>
        <taxon>Mortierellomycotina</taxon>
        <taxon>Mortierellomycetes</taxon>
        <taxon>Mortierellales</taxon>
        <taxon>Mortierellaceae</taxon>
        <taxon>Lunasporangiospora</taxon>
    </lineage>
</organism>
<feature type="region of interest" description="Disordered" evidence="1">
    <location>
        <begin position="253"/>
        <end position="292"/>
    </location>
</feature>